<organism evidence="9 10">
    <name type="scientific">Alicyclobacillus hesperidum</name>
    <dbReference type="NCBI Taxonomy" id="89784"/>
    <lineage>
        <taxon>Bacteria</taxon>
        <taxon>Bacillati</taxon>
        <taxon>Bacillota</taxon>
        <taxon>Bacilli</taxon>
        <taxon>Bacillales</taxon>
        <taxon>Alicyclobacillaceae</taxon>
        <taxon>Alicyclobacillus</taxon>
    </lineage>
</organism>
<dbReference type="NCBIfam" id="TIGR02937">
    <property type="entry name" value="sigma70-ECF"/>
    <property type="match status" value="1"/>
</dbReference>
<comment type="similarity">
    <text evidence="1 6">Belongs to the sigma-70 factor family. ECF subfamily.</text>
</comment>
<keyword evidence="3 6" id="KW-0731">Sigma factor</keyword>
<dbReference type="PANTHER" id="PTHR43133">
    <property type="entry name" value="RNA POLYMERASE ECF-TYPE SIGMA FACTO"/>
    <property type="match status" value="1"/>
</dbReference>
<dbReference type="CDD" id="cd06171">
    <property type="entry name" value="Sigma70_r4"/>
    <property type="match status" value="1"/>
</dbReference>
<dbReference type="InterPro" id="IPR013324">
    <property type="entry name" value="RNA_pol_sigma_r3/r4-like"/>
</dbReference>
<name>A0A1H2RPU7_9BACL</name>
<dbReference type="STRING" id="89784.SAMN04489725_10388"/>
<evidence type="ECO:0000313" key="10">
    <source>
        <dbReference type="Proteomes" id="UP000182589"/>
    </source>
</evidence>
<dbReference type="AlphaFoldDB" id="A0A1H2RPU7"/>
<evidence type="ECO:0000259" key="7">
    <source>
        <dbReference type="Pfam" id="PF04542"/>
    </source>
</evidence>
<dbReference type="SUPFAM" id="SSF88946">
    <property type="entry name" value="Sigma2 domain of RNA polymerase sigma factors"/>
    <property type="match status" value="1"/>
</dbReference>
<evidence type="ECO:0000256" key="1">
    <source>
        <dbReference type="ARBA" id="ARBA00010641"/>
    </source>
</evidence>
<proteinExistence type="inferred from homology"/>
<dbReference type="InterPro" id="IPR000838">
    <property type="entry name" value="RNA_pol_sigma70_ECF_CS"/>
</dbReference>
<dbReference type="InterPro" id="IPR007627">
    <property type="entry name" value="RNA_pol_sigma70_r2"/>
</dbReference>
<keyword evidence="5 6" id="KW-0804">Transcription</keyword>
<dbReference type="RefSeq" id="WP_237716477.1">
    <property type="nucleotide sequence ID" value="NZ_FNOJ01000003.1"/>
</dbReference>
<dbReference type="PROSITE" id="PS01063">
    <property type="entry name" value="SIGMA70_ECF"/>
    <property type="match status" value="1"/>
</dbReference>
<dbReference type="GO" id="GO:0006352">
    <property type="term" value="P:DNA-templated transcription initiation"/>
    <property type="evidence" value="ECO:0007669"/>
    <property type="project" value="InterPro"/>
</dbReference>
<sequence>MRKMRQQSSAELPAAALLEQWMDAYGQDVVRLAYSYVHNYHKAEDIAQDVFLRAWQNYASFQGQSSIKTWLLAITANRAKDVLRSWSVRHELIDDGELLTSLPVTHDTARIVEQRLERDEVWRAVRSLPEMYREVVELYYGNDLSSAEIASVLGINDQTVRTRLHRGRLLLQKALIGEGEGR</sequence>
<evidence type="ECO:0000256" key="4">
    <source>
        <dbReference type="ARBA" id="ARBA00023125"/>
    </source>
</evidence>
<keyword evidence="10" id="KW-1185">Reference proteome</keyword>
<dbReference type="InterPro" id="IPR014284">
    <property type="entry name" value="RNA_pol_sigma-70_dom"/>
</dbReference>
<dbReference type="InterPro" id="IPR036388">
    <property type="entry name" value="WH-like_DNA-bd_sf"/>
</dbReference>
<dbReference type="PANTHER" id="PTHR43133:SF60">
    <property type="entry name" value="RNA POLYMERASE SIGMA FACTOR SIGV"/>
    <property type="match status" value="1"/>
</dbReference>
<evidence type="ECO:0000256" key="2">
    <source>
        <dbReference type="ARBA" id="ARBA00023015"/>
    </source>
</evidence>
<evidence type="ECO:0000259" key="8">
    <source>
        <dbReference type="Pfam" id="PF08281"/>
    </source>
</evidence>
<keyword evidence="2 6" id="KW-0805">Transcription regulation</keyword>
<dbReference type="InterPro" id="IPR013249">
    <property type="entry name" value="RNA_pol_sigma70_r4_t2"/>
</dbReference>
<evidence type="ECO:0000313" key="9">
    <source>
        <dbReference type="EMBL" id="SDW21315.1"/>
    </source>
</evidence>
<dbReference type="GO" id="GO:0003677">
    <property type="term" value="F:DNA binding"/>
    <property type="evidence" value="ECO:0007669"/>
    <property type="project" value="UniProtKB-KW"/>
</dbReference>
<dbReference type="Gene3D" id="1.10.1740.10">
    <property type="match status" value="1"/>
</dbReference>
<gene>
    <name evidence="9" type="ORF">SAMN04489725_10388</name>
</gene>
<dbReference type="EMBL" id="FNOJ01000003">
    <property type="protein sequence ID" value="SDW21315.1"/>
    <property type="molecule type" value="Genomic_DNA"/>
</dbReference>
<evidence type="ECO:0000256" key="5">
    <source>
        <dbReference type="ARBA" id="ARBA00023163"/>
    </source>
</evidence>
<keyword evidence="4 6" id="KW-0238">DNA-binding</keyword>
<evidence type="ECO:0000256" key="3">
    <source>
        <dbReference type="ARBA" id="ARBA00023082"/>
    </source>
</evidence>
<dbReference type="Gene3D" id="1.10.10.10">
    <property type="entry name" value="Winged helix-like DNA-binding domain superfamily/Winged helix DNA-binding domain"/>
    <property type="match status" value="1"/>
</dbReference>
<dbReference type="GO" id="GO:0016987">
    <property type="term" value="F:sigma factor activity"/>
    <property type="evidence" value="ECO:0007669"/>
    <property type="project" value="UniProtKB-KW"/>
</dbReference>
<evidence type="ECO:0000256" key="6">
    <source>
        <dbReference type="RuleBase" id="RU000716"/>
    </source>
</evidence>
<reference evidence="10" key="1">
    <citation type="submission" date="2016-10" db="EMBL/GenBank/DDBJ databases">
        <authorList>
            <person name="Varghese N."/>
        </authorList>
    </citation>
    <scope>NUCLEOTIDE SEQUENCE [LARGE SCALE GENOMIC DNA]</scope>
    <source>
        <strain evidence="10">DSM 12489</strain>
    </source>
</reference>
<accession>A0A1H2RPU7</accession>
<protein>
    <recommendedName>
        <fullName evidence="6">RNA polymerase sigma factor</fullName>
    </recommendedName>
</protein>
<dbReference type="Pfam" id="PF04542">
    <property type="entry name" value="Sigma70_r2"/>
    <property type="match status" value="1"/>
</dbReference>
<dbReference type="InterPro" id="IPR013325">
    <property type="entry name" value="RNA_pol_sigma_r2"/>
</dbReference>
<dbReference type="SUPFAM" id="SSF88659">
    <property type="entry name" value="Sigma3 and sigma4 domains of RNA polymerase sigma factors"/>
    <property type="match status" value="1"/>
</dbReference>
<dbReference type="Pfam" id="PF08281">
    <property type="entry name" value="Sigma70_r4_2"/>
    <property type="match status" value="1"/>
</dbReference>
<feature type="domain" description="RNA polymerase sigma factor 70 region 4 type 2" evidence="8">
    <location>
        <begin position="119"/>
        <end position="170"/>
    </location>
</feature>
<dbReference type="GO" id="GO:0006950">
    <property type="term" value="P:response to stress"/>
    <property type="evidence" value="ECO:0007669"/>
    <property type="project" value="UniProtKB-ARBA"/>
</dbReference>
<dbReference type="InterPro" id="IPR039425">
    <property type="entry name" value="RNA_pol_sigma-70-like"/>
</dbReference>
<dbReference type="Proteomes" id="UP000182589">
    <property type="component" value="Unassembled WGS sequence"/>
</dbReference>
<feature type="domain" description="RNA polymerase sigma-70 region 2" evidence="7">
    <location>
        <begin position="23"/>
        <end position="85"/>
    </location>
</feature>